<evidence type="ECO:0000313" key="2">
    <source>
        <dbReference type="EMBL" id="VEB44815.1"/>
    </source>
</evidence>
<dbReference type="SUPFAM" id="SSF55653">
    <property type="entry name" value="Ribosomal protein L9 C-domain"/>
    <property type="match status" value="1"/>
</dbReference>
<proteinExistence type="predicted"/>
<dbReference type="Proteomes" id="UP000275777">
    <property type="component" value="Chromosome"/>
</dbReference>
<dbReference type="InterPro" id="IPR020069">
    <property type="entry name" value="Ribosomal_bL9_C"/>
</dbReference>
<dbReference type="EMBL" id="LR134182">
    <property type="protein sequence ID" value="VEB44815.1"/>
    <property type="molecule type" value="Genomic_DNA"/>
</dbReference>
<dbReference type="Gene3D" id="3.10.430.100">
    <property type="entry name" value="Ribosomal protein L9, C-terminal domain"/>
    <property type="match status" value="1"/>
</dbReference>
<evidence type="ECO:0000313" key="3">
    <source>
        <dbReference type="Proteomes" id="UP000275777"/>
    </source>
</evidence>
<sequence length="112" mass="12279">MITIAQKAGVDGRLFGSVTNVDVAEAVTAFGVQIKRHEVRLPNGPFKAIGEYDIEIALHHDVVTRSRSLWSAKLNSCFRNLREKPASAAFSHLAKIWLRSATGIVYGCVSQL</sequence>
<keyword evidence="2" id="KW-0687">Ribonucleoprotein</keyword>
<dbReference type="Pfam" id="PF03948">
    <property type="entry name" value="Ribosomal_L9_C"/>
    <property type="match status" value="1"/>
</dbReference>
<name>A0A3S4J496_CHRVL</name>
<evidence type="ECO:0000259" key="1">
    <source>
        <dbReference type="Pfam" id="PF03948"/>
    </source>
</evidence>
<feature type="domain" description="Large ribosomal subunit protein bL9 C-terminal" evidence="1">
    <location>
        <begin position="2"/>
        <end position="64"/>
    </location>
</feature>
<reference evidence="2 3" key="1">
    <citation type="submission" date="2018-12" db="EMBL/GenBank/DDBJ databases">
        <authorList>
            <consortium name="Pathogen Informatics"/>
        </authorList>
    </citation>
    <scope>NUCLEOTIDE SEQUENCE [LARGE SCALE GENOMIC DNA]</scope>
    <source>
        <strain evidence="2 3">NCTC9695</strain>
    </source>
</reference>
<protein>
    <submittedName>
        <fullName evidence="2">50S ribosomal protein L9</fullName>
    </submittedName>
</protein>
<dbReference type="InterPro" id="IPR036791">
    <property type="entry name" value="Ribosomal_bL9_C_sf"/>
</dbReference>
<keyword evidence="2" id="KW-0689">Ribosomal protein</keyword>
<accession>A0A3S4J496</accession>
<dbReference type="GO" id="GO:0005840">
    <property type="term" value="C:ribosome"/>
    <property type="evidence" value="ECO:0007669"/>
    <property type="project" value="UniProtKB-KW"/>
</dbReference>
<organism evidence="2 3">
    <name type="scientific">Chromobacterium violaceum</name>
    <dbReference type="NCBI Taxonomy" id="536"/>
    <lineage>
        <taxon>Bacteria</taxon>
        <taxon>Pseudomonadati</taxon>
        <taxon>Pseudomonadota</taxon>
        <taxon>Betaproteobacteria</taxon>
        <taxon>Neisseriales</taxon>
        <taxon>Chromobacteriaceae</taxon>
        <taxon>Chromobacterium</taxon>
    </lineage>
</organism>
<gene>
    <name evidence="2" type="primary">rplI_1</name>
    <name evidence="2" type="ORF">NCTC9695_05319</name>
</gene>
<dbReference type="AlphaFoldDB" id="A0A3S4J496"/>